<evidence type="ECO:0000313" key="1">
    <source>
        <dbReference type="EMBL" id="KAJ0975393.1"/>
    </source>
</evidence>
<dbReference type="Proteomes" id="UP001085076">
    <property type="component" value="Miscellaneous, Linkage group lg04"/>
</dbReference>
<gene>
    <name evidence="1" type="ORF">J5N97_017358</name>
</gene>
<sequence length="180" mass="19696">MKCKRHPYELCPGVCASCLRERLLAVVADQTAHPDPTLFPSSQSPHHRCDDSATPRCHLLFFSTPQVAPSFGASRWKRSLFSHPRSEEPDSNSRTGKRSGAIHWLSALIPGRRQTGKTKKTTKPVETAIRVCERDTVSEGGYSTGTCGTSPAAMPMPMPTPIRGRNQMRHGGGSRVARCS</sequence>
<reference evidence="1" key="2">
    <citation type="journal article" date="2022" name="Hortic Res">
        <title>The genome of Dioscorea zingiberensis sheds light on the biosynthesis, origin and evolution of the medicinally important diosgenin saponins.</title>
        <authorList>
            <person name="Li Y."/>
            <person name="Tan C."/>
            <person name="Li Z."/>
            <person name="Guo J."/>
            <person name="Li S."/>
            <person name="Chen X."/>
            <person name="Wang C."/>
            <person name="Dai X."/>
            <person name="Yang H."/>
            <person name="Song W."/>
            <person name="Hou L."/>
            <person name="Xu J."/>
            <person name="Tong Z."/>
            <person name="Xu A."/>
            <person name="Yuan X."/>
            <person name="Wang W."/>
            <person name="Yang Q."/>
            <person name="Chen L."/>
            <person name="Sun Z."/>
            <person name="Wang K."/>
            <person name="Pan B."/>
            <person name="Chen J."/>
            <person name="Bao Y."/>
            <person name="Liu F."/>
            <person name="Qi X."/>
            <person name="Gang D.R."/>
            <person name="Wen J."/>
            <person name="Li J."/>
        </authorList>
    </citation>
    <scope>NUCLEOTIDE SEQUENCE</scope>
    <source>
        <strain evidence="1">Dzin_1.0</strain>
    </source>
</reference>
<dbReference type="PANTHER" id="PTHR35486">
    <property type="entry name" value="EXPRESSED PROTEIN"/>
    <property type="match status" value="1"/>
</dbReference>
<dbReference type="OrthoDB" id="688025at2759"/>
<organism evidence="1 2">
    <name type="scientific">Dioscorea zingiberensis</name>
    <dbReference type="NCBI Taxonomy" id="325984"/>
    <lineage>
        <taxon>Eukaryota</taxon>
        <taxon>Viridiplantae</taxon>
        <taxon>Streptophyta</taxon>
        <taxon>Embryophyta</taxon>
        <taxon>Tracheophyta</taxon>
        <taxon>Spermatophyta</taxon>
        <taxon>Magnoliopsida</taxon>
        <taxon>Liliopsida</taxon>
        <taxon>Dioscoreales</taxon>
        <taxon>Dioscoreaceae</taxon>
        <taxon>Dioscorea</taxon>
    </lineage>
</organism>
<comment type="caution">
    <text evidence="1">The sequence shown here is derived from an EMBL/GenBank/DDBJ whole genome shotgun (WGS) entry which is preliminary data.</text>
</comment>
<protein>
    <submittedName>
        <fullName evidence="1">Uncharacterized protein</fullName>
    </submittedName>
</protein>
<dbReference type="PANTHER" id="PTHR35486:SF1">
    <property type="entry name" value="OS02G0689500 PROTEIN"/>
    <property type="match status" value="1"/>
</dbReference>
<accession>A0A9D5HGG6</accession>
<dbReference type="EMBL" id="JAGGNH010000004">
    <property type="protein sequence ID" value="KAJ0975393.1"/>
    <property type="molecule type" value="Genomic_DNA"/>
</dbReference>
<name>A0A9D5HGG6_9LILI</name>
<keyword evidence="2" id="KW-1185">Reference proteome</keyword>
<evidence type="ECO:0000313" key="2">
    <source>
        <dbReference type="Proteomes" id="UP001085076"/>
    </source>
</evidence>
<reference evidence="1" key="1">
    <citation type="submission" date="2021-03" db="EMBL/GenBank/DDBJ databases">
        <authorList>
            <person name="Li Z."/>
            <person name="Yang C."/>
        </authorList>
    </citation>
    <scope>NUCLEOTIDE SEQUENCE</scope>
    <source>
        <strain evidence="1">Dzin_1.0</strain>
        <tissue evidence="1">Leaf</tissue>
    </source>
</reference>
<dbReference type="AlphaFoldDB" id="A0A9D5HGG6"/>
<proteinExistence type="predicted"/>